<keyword evidence="1" id="KW-0472">Membrane</keyword>
<evidence type="ECO:0000313" key="2">
    <source>
        <dbReference type="EMBL" id="KAK7399367.1"/>
    </source>
</evidence>
<evidence type="ECO:0000313" key="3">
    <source>
        <dbReference type="Proteomes" id="UP001386955"/>
    </source>
</evidence>
<protein>
    <submittedName>
        <fullName evidence="2">Uncharacterized protein</fullName>
    </submittedName>
</protein>
<gene>
    <name evidence="2" type="ORF">VNO78_10549</name>
</gene>
<feature type="transmembrane region" description="Helical" evidence="1">
    <location>
        <begin position="38"/>
        <end position="57"/>
    </location>
</feature>
<accession>A0AAN9XN32</accession>
<keyword evidence="1" id="KW-1133">Transmembrane helix</keyword>
<proteinExistence type="predicted"/>
<name>A0AAN9XN32_PSOTE</name>
<evidence type="ECO:0000256" key="1">
    <source>
        <dbReference type="SAM" id="Phobius"/>
    </source>
</evidence>
<reference evidence="2 3" key="1">
    <citation type="submission" date="2024-01" db="EMBL/GenBank/DDBJ databases">
        <title>The genomes of 5 underutilized Papilionoideae crops provide insights into root nodulation and disease resistanc.</title>
        <authorList>
            <person name="Jiang F."/>
        </authorList>
    </citation>
    <scope>NUCLEOTIDE SEQUENCE [LARGE SCALE GENOMIC DNA]</scope>
    <source>
        <strain evidence="2">DUOXIRENSHENG_FW03</strain>
        <tissue evidence="2">Leaves</tissue>
    </source>
</reference>
<comment type="caution">
    <text evidence="2">The sequence shown here is derived from an EMBL/GenBank/DDBJ whole genome shotgun (WGS) entry which is preliminary data.</text>
</comment>
<keyword evidence="3" id="KW-1185">Reference proteome</keyword>
<dbReference type="AlphaFoldDB" id="A0AAN9XN32"/>
<sequence>MEQSTQGQQNAVVQLQQQRNKMPVVQLQRATFLQSSSILYSLSCFVWAWASLISLNVEPLVGGTTYVV</sequence>
<keyword evidence="1" id="KW-0812">Transmembrane</keyword>
<organism evidence="2 3">
    <name type="scientific">Psophocarpus tetragonolobus</name>
    <name type="common">Winged bean</name>
    <name type="synonym">Dolichos tetragonolobus</name>
    <dbReference type="NCBI Taxonomy" id="3891"/>
    <lineage>
        <taxon>Eukaryota</taxon>
        <taxon>Viridiplantae</taxon>
        <taxon>Streptophyta</taxon>
        <taxon>Embryophyta</taxon>
        <taxon>Tracheophyta</taxon>
        <taxon>Spermatophyta</taxon>
        <taxon>Magnoliopsida</taxon>
        <taxon>eudicotyledons</taxon>
        <taxon>Gunneridae</taxon>
        <taxon>Pentapetalae</taxon>
        <taxon>rosids</taxon>
        <taxon>fabids</taxon>
        <taxon>Fabales</taxon>
        <taxon>Fabaceae</taxon>
        <taxon>Papilionoideae</taxon>
        <taxon>50 kb inversion clade</taxon>
        <taxon>NPAAA clade</taxon>
        <taxon>indigoferoid/millettioid clade</taxon>
        <taxon>Phaseoleae</taxon>
        <taxon>Psophocarpus</taxon>
    </lineage>
</organism>
<dbReference type="EMBL" id="JAYMYS010000003">
    <property type="protein sequence ID" value="KAK7399367.1"/>
    <property type="molecule type" value="Genomic_DNA"/>
</dbReference>
<dbReference type="Proteomes" id="UP001386955">
    <property type="component" value="Unassembled WGS sequence"/>
</dbReference>